<proteinExistence type="predicted"/>
<reference evidence="7 8" key="1">
    <citation type="submission" date="2016-05" db="EMBL/GenBank/DDBJ databases">
        <title>Genome sequencing reveals origins of a unique bacterial endosymbiosis in the earliest lineages of terrestrial Fungi.</title>
        <authorList>
            <consortium name="DOE Joint Genome Institute"/>
            <person name="Uehling J."/>
            <person name="Gryganskyi A."/>
            <person name="Hameed K."/>
            <person name="Tschaplinski T."/>
            <person name="Misztal P."/>
            <person name="Wu S."/>
            <person name="Desiro A."/>
            <person name="Vande Pol N."/>
            <person name="Du Z.-Y."/>
            <person name="Zienkiewicz A."/>
            <person name="Zienkiewicz K."/>
            <person name="Morin E."/>
            <person name="Tisserant E."/>
            <person name="Splivallo R."/>
            <person name="Hainaut M."/>
            <person name="Henrissat B."/>
            <person name="Ohm R."/>
            <person name="Kuo A."/>
            <person name="Yan J."/>
            <person name="Lipzen A."/>
            <person name="Nolan M."/>
            <person name="Labutti K."/>
            <person name="Barry K."/>
            <person name="Goldstein A."/>
            <person name="Labbe J."/>
            <person name="Schadt C."/>
            <person name="Tuskan G."/>
            <person name="Grigoriev I."/>
            <person name="Martin F."/>
            <person name="Vilgalys R."/>
            <person name="Bonito G."/>
        </authorList>
    </citation>
    <scope>NUCLEOTIDE SEQUENCE [LARGE SCALE GENOMIC DNA]</scope>
    <source>
        <strain evidence="7 8">AG-77</strain>
    </source>
</reference>
<keyword evidence="8" id="KW-1185">Reference proteome</keyword>
<dbReference type="OrthoDB" id="10265994at2759"/>
<feature type="region of interest" description="Disordered" evidence="5">
    <location>
        <begin position="1"/>
        <end position="22"/>
    </location>
</feature>
<dbReference type="GO" id="GO:0005634">
    <property type="term" value="C:nucleus"/>
    <property type="evidence" value="ECO:0007669"/>
    <property type="project" value="UniProtKB-SubCell"/>
</dbReference>
<dbReference type="Gene3D" id="2.30.30.140">
    <property type="match status" value="2"/>
</dbReference>
<dbReference type="PANTHER" id="PTHR21539:SF0">
    <property type="entry name" value="SAGA-ASSOCIATED FACTOR 29"/>
    <property type="match status" value="1"/>
</dbReference>
<evidence type="ECO:0000256" key="1">
    <source>
        <dbReference type="ARBA" id="ARBA00004123"/>
    </source>
</evidence>
<evidence type="ECO:0000256" key="5">
    <source>
        <dbReference type="SAM" id="MobiDB-lite"/>
    </source>
</evidence>
<dbReference type="CDD" id="cd20394">
    <property type="entry name" value="Tudor_SGF29_rpt2"/>
    <property type="match status" value="1"/>
</dbReference>
<dbReference type="STRING" id="1314771.A0A197JSS0"/>
<dbReference type="GO" id="GO:0000124">
    <property type="term" value="C:SAGA complex"/>
    <property type="evidence" value="ECO:0007669"/>
    <property type="project" value="InterPro"/>
</dbReference>
<dbReference type="AlphaFoldDB" id="A0A197JSS0"/>
<gene>
    <name evidence="7" type="ORF">K457DRAFT_33660</name>
</gene>
<feature type="region of interest" description="Disordered" evidence="5">
    <location>
        <begin position="279"/>
        <end position="299"/>
    </location>
</feature>
<dbReference type="PROSITE" id="PS51518">
    <property type="entry name" value="SGF29_C"/>
    <property type="match status" value="1"/>
</dbReference>
<evidence type="ECO:0000256" key="4">
    <source>
        <dbReference type="ARBA" id="ARBA00023242"/>
    </source>
</evidence>
<evidence type="ECO:0000256" key="3">
    <source>
        <dbReference type="ARBA" id="ARBA00023163"/>
    </source>
</evidence>
<sequence length="299" mass="32683">MADRKNHRAGAGTPAGLSGSVTNGGTTAGGLAATATGGATASRIGSLDDPLDEVAVWKNIQAELQRLADIRDMSDDIILTLDKVPEGRPNRSSLCQEAVEKAREEREIIQRALEGLNILITLRDSDANADNTPEGKRKKRKIEAEGLISNSKKIRRYSAADPNGIIPVGHQVAARTPKDKNKVEEWILARVLSYSSEKNKYVVEDDEADDYGKKMTYTLSARSVIMIMDDQEAVSEFPTGHTVLALYPSTTCFYKAIVVRPPSKDTGHSTPLYTIKFDDDEGNERTAPPKMVLDMPKLK</sequence>
<dbReference type="InterPro" id="IPR010750">
    <property type="entry name" value="SGF29_tudor-like_dom"/>
</dbReference>
<evidence type="ECO:0000259" key="6">
    <source>
        <dbReference type="PROSITE" id="PS51518"/>
    </source>
</evidence>
<accession>A0A197JSS0</accession>
<dbReference type="Proteomes" id="UP000078512">
    <property type="component" value="Unassembled WGS sequence"/>
</dbReference>
<protein>
    <submittedName>
        <fullName evidence="7">DUF1325-domain-containing protein</fullName>
    </submittedName>
</protein>
<dbReference type="EMBL" id="KV442056">
    <property type="protein sequence ID" value="OAQ27496.1"/>
    <property type="molecule type" value="Genomic_DNA"/>
</dbReference>
<comment type="subcellular location">
    <subcellularLocation>
        <location evidence="1">Nucleus</location>
    </subcellularLocation>
</comment>
<dbReference type="CDD" id="cd20393">
    <property type="entry name" value="Tudor_SGF29_rpt1"/>
    <property type="match status" value="1"/>
</dbReference>
<dbReference type="InterPro" id="IPR037802">
    <property type="entry name" value="SGF29"/>
</dbReference>
<organism evidence="7 8">
    <name type="scientific">Linnemannia elongata AG-77</name>
    <dbReference type="NCBI Taxonomy" id="1314771"/>
    <lineage>
        <taxon>Eukaryota</taxon>
        <taxon>Fungi</taxon>
        <taxon>Fungi incertae sedis</taxon>
        <taxon>Mucoromycota</taxon>
        <taxon>Mortierellomycotina</taxon>
        <taxon>Mortierellomycetes</taxon>
        <taxon>Mortierellales</taxon>
        <taxon>Mortierellaceae</taxon>
        <taxon>Linnemannia</taxon>
    </lineage>
</organism>
<name>A0A197JSS0_9FUNG</name>
<dbReference type="InterPro" id="IPR047288">
    <property type="entry name" value="Tudor_SGF29_rpt1"/>
</dbReference>
<dbReference type="InterPro" id="IPR047287">
    <property type="entry name" value="Tudor_SGF29_rpt2"/>
</dbReference>
<evidence type="ECO:0000313" key="8">
    <source>
        <dbReference type="Proteomes" id="UP000078512"/>
    </source>
</evidence>
<keyword evidence="2" id="KW-0805">Transcription regulation</keyword>
<evidence type="ECO:0000256" key="2">
    <source>
        <dbReference type="ARBA" id="ARBA00023015"/>
    </source>
</evidence>
<dbReference type="Pfam" id="PF07039">
    <property type="entry name" value="SGF29_Tudor"/>
    <property type="match status" value="1"/>
</dbReference>
<keyword evidence="4" id="KW-0539">Nucleus</keyword>
<evidence type="ECO:0000313" key="7">
    <source>
        <dbReference type="EMBL" id="OAQ27496.1"/>
    </source>
</evidence>
<dbReference type="PANTHER" id="PTHR21539">
    <property type="entry name" value="SAGA-ASSOCIATED FACTOR 29"/>
    <property type="match status" value="1"/>
</dbReference>
<keyword evidence="3" id="KW-0804">Transcription</keyword>
<feature type="domain" description="SGF29 C-terminal" evidence="6">
    <location>
        <begin position="162"/>
        <end position="299"/>
    </location>
</feature>